<evidence type="ECO:0000313" key="3">
    <source>
        <dbReference type="Proteomes" id="UP001054945"/>
    </source>
</evidence>
<comment type="caution">
    <text evidence="2">The sequence shown here is derived from an EMBL/GenBank/DDBJ whole genome shotgun (WGS) entry which is preliminary data.</text>
</comment>
<keyword evidence="3" id="KW-1185">Reference proteome</keyword>
<protein>
    <submittedName>
        <fullName evidence="2">Uncharacterized protein</fullName>
    </submittedName>
</protein>
<dbReference type="Proteomes" id="UP001054945">
    <property type="component" value="Unassembled WGS sequence"/>
</dbReference>
<proteinExistence type="predicted"/>
<sequence length="105" mass="12219">MALSSQLFTQVHLLWSVLGIEEVPFPSFMFLMDTEKLGNRRRPVRKVVSPQWLGRDGRYGSLTDGLLSFIVQVHFRHLETDAFPPRNTRWACLNPFFRDVLPPFS</sequence>
<reference evidence="2 3" key="1">
    <citation type="submission" date="2021-06" db="EMBL/GenBank/DDBJ databases">
        <title>Caerostris extrusa draft genome.</title>
        <authorList>
            <person name="Kono N."/>
            <person name="Arakawa K."/>
        </authorList>
    </citation>
    <scope>NUCLEOTIDE SEQUENCE [LARGE SCALE GENOMIC DNA]</scope>
</reference>
<organism evidence="2 3">
    <name type="scientific">Caerostris extrusa</name>
    <name type="common">Bark spider</name>
    <name type="synonym">Caerostris bankana</name>
    <dbReference type="NCBI Taxonomy" id="172846"/>
    <lineage>
        <taxon>Eukaryota</taxon>
        <taxon>Metazoa</taxon>
        <taxon>Ecdysozoa</taxon>
        <taxon>Arthropoda</taxon>
        <taxon>Chelicerata</taxon>
        <taxon>Arachnida</taxon>
        <taxon>Araneae</taxon>
        <taxon>Araneomorphae</taxon>
        <taxon>Entelegynae</taxon>
        <taxon>Araneoidea</taxon>
        <taxon>Araneidae</taxon>
        <taxon>Caerostris</taxon>
    </lineage>
</organism>
<keyword evidence="1" id="KW-0732">Signal</keyword>
<feature type="chain" id="PRO_5043674617" evidence="1">
    <location>
        <begin position="20"/>
        <end position="105"/>
    </location>
</feature>
<evidence type="ECO:0000256" key="1">
    <source>
        <dbReference type="SAM" id="SignalP"/>
    </source>
</evidence>
<accession>A0AAV4QX17</accession>
<dbReference type="AlphaFoldDB" id="A0AAV4QX17"/>
<gene>
    <name evidence="2" type="ORF">CEXT_77011</name>
</gene>
<feature type="signal peptide" evidence="1">
    <location>
        <begin position="1"/>
        <end position="19"/>
    </location>
</feature>
<name>A0AAV4QX17_CAEEX</name>
<dbReference type="EMBL" id="BPLR01006858">
    <property type="protein sequence ID" value="GIY12849.1"/>
    <property type="molecule type" value="Genomic_DNA"/>
</dbReference>
<evidence type="ECO:0000313" key="2">
    <source>
        <dbReference type="EMBL" id="GIY12849.1"/>
    </source>
</evidence>